<feature type="transmembrane region" description="Helical" evidence="19">
    <location>
        <begin position="177"/>
        <end position="195"/>
    </location>
</feature>
<evidence type="ECO:0000256" key="13">
    <source>
        <dbReference type="ARBA" id="ARBA00022989"/>
    </source>
</evidence>
<dbReference type="EMBL" id="WNXQ01000002">
    <property type="protein sequence ID" value="MWB77321.1"/>
    <property type="molecule type" value="Genomic_DNA"/>
</dbReference>
<dbReference type="GO" id="GO:0004605">
    <property type="term" value="F:phosphatidate cytidylyltransferase activity"/>
    <property type="evidence" value="ECO:0007669"/>
    <property type="project" value="UniProtKB-EC"/>
</dbReference>
<dbReference type="UniPathway" id="UPA00557">
    <property type="reaction ID" value="UER00614"/>
</dbReference>
<evidence type="ECO:0000256" key="3">
    <source>
        <dbReference type="ARBA" id="ARBA00005119"/>
    </source>
</evidence>
<evidence type="ECO:0000256" key="15">
    <source>
        <dbReference type="ARBA" id="ARBA00023136"/>
    </source>
</evidence>
<gene>
    <name evidence="20" type="ORF">GLS40_04725</name>
</gene>
<dbReference type="AlphaFoldDB" id="A0A844W3C3"/>
<accession>A0A844W3C3</accession>
<keyword evidence="11 18" id="KW-0812">Transmembrane</keyword>
<evidence type="ECO:0000256" key="12">
    <source>
        <dbReference type="ARBA" id="ARBA00022695"/>
    </source>
</evidence>
<evidence type="ECO:0000256" key="11">
    <source>
        <dbReference type="ARBA" id="ARBA00022692"/>
    </source>
</evidence>
<evidence type="ECO:0000256" key="10">
    <source>
        <dbReference type="ARBA" id="ARBA00022679"/>
    </source>
</evidence>
<dbReference type="GO" id="GO:0016024">
    <property type="term" value="P:CDP-diacylglycerol biosynthetic process"/>
    <property type="evidence" value="ECO:0007669"/>
    <property type="project" value="UniProtKB-UniPathway"/>
</dbReference>
<proteinExistence type="inferred from homology"/>
<keyword evidence="15 19" id="KW-0472">Membrane</keyword>
<evidence type="ECO:0000256" key="4">
    <source>
        <dbReference type="ARBA" id="ARBA00005189"/>
    </source>
</evidence>
<dbReference type="PANTHER" id="PTHR46382">
    <property type="entry name" value="PHOSPHATIDATE CYTIDYLYLTRANSFERASE"/>
    <property type="match status" value="1"/>
</dbReference>
<dbReference type="Proteomes" id="UP000443843">
    <property type="component" value="Unassembled WGS sequence"/>
</dbReference>
<comment type="subcellular location">
    <subcellularLocation>
        <location evidence="2">Cell membrane</location>
        <topology evidence="2">Multi-pass membrane protein</topology>
    </subcellularLocation>
</comment>
<name>A0A844W3C3_9RHOB</name>
<dbReference type="GO" id="GO:0005886">
    <property type="term" value="C:plasma membrane"/>
    <property type="evidence" value="ECO:0007669"/>
    <property type="project" value="UniProtKB-SubCell"/>
</dbReference>
<evidence type="ECO:0000256" key="17">
    <source>
        <dbReference type="ARBA" id="ARBA00023264"/>
    </source>
</evidence>
<protein>
    <recommendedName>
        <fullName evidence="7 18">Phosphatidate cytidylyltransferase</fullName>
        <ecNumber evidence="6 18">2.7.7.41</ecNumber>
    </recommendedName>
</protein>
<keyword evidence="16" id="KW-0594">Phospholipid biosynthesis</keyword>
<keyword evidence="21" id="KW-1185">Reference proteome</keyword>
<evidence type="ECO:0000256" key="9">
    <source>
        <dbReference type="ARBA" id="ARBA00022516"/>
    </source>
</evidence>
<feature type="transmembrane region" description="Helical" evidence="19">
    <location>
        <begin position="111"/>
        <end position="130"/>
    </location>
</feature>
<dbReference type="EC" id="2.7.7.41" evidence="6 18"/>
<keyword evidence="8" id="KW-1003">Cell membrane</keyword>
<evidence type="ECO:0000256" key="1">
    <source>
        <dbReference type="ARBA" id="ARBA00001698"/>
    </source>
</evidence>
<dbReference type="InterPro" id="IPR000374">
    <property type="entry name" value="PC_trans"/>
</dbReference>
<evidence type="ECO:0000256" key="7">
    <source>
        <dbReference type="ARBA" id="ARBA00019373"/>
    </source>
</evidence>
<feature type="transmembrane region" description="Helical" evidence="19">
    <location>
        <begin position="17"/>
        <end position="37"/>
    </location>
</feature>
<evidence type="ECO:0000256" key="18">
    <source>
        <dbReference type="RuleBase" id="RU003938"/>
    </source>
</evidence>
<dbReference type="Pfam" id="PF01148">
    <property type="entry name" value="CTP_transf_1"/>
    <property type="match status" value="1"/>
</dbReference>
<comment type="pathway">
    <text evidence="3 18">Phospholipid metabolism; CDP-diacylglycerol biosynthesis; CDP-diacylglycerol from sn-glycerol 3-phosphate: step 3/3.</text>
</comment>
<feature type="transmembrane region" description="Helical" evidence="19">
    <location>
        <begin position="249"/>
        <end position="269"/>
    </location>
</feature>
<keyword evidence="17" id="KW-1208">Phospholipid metabolism</keyword>
<keyword evidence="12 18" id="KW-0548">Nucleotidyltransferase</keyword>
<comment type="pathway">
    <text evidence="4">Lipid metabolism.</text>
</comment>
<dbReference type="PANTHER" id="PTHR46382:SF1">
    <property type="entry name" value="PHOSPHATIDATE CYTIDYLYLTRANSFERASE"/>
    <property type="match status" value="1"/>
</dbReference>
<evidence type="ECO:0000256" key="8">
    <source>
        <dbReference type="ARBA" id="ARBA00022475"/>
    </source>
</evidence>
<evidence type="ECO:0000256" key="19">
    <source>
        <dbReference type="SAM" id="Phobius"/>
    </source>
</evidence>
<dbReference type="PROSITE" id="PS01315">
    <property type="entry name" value="CDS"/>
    <property type="match status" value="1"/>
</dbReference>
<comment type="similarity">
    <text evidence="5 18">Belongs to the CDS family.</text>
</comment>
<sequence>MTGDPQDTPRPRKWGDLLPRIASGAAMVCVGLLLIWAGGHWFRIGAALIAAGMVWELSHMVAPGQRGLAWQVGGIAFAALALALYLPPAVALPLLLVPSMAGIALIPQRRTIFISFTAMILLAAFGMVKIRDDLGFGWLLWLVAVVVATDVLGYFAGRLIGGPRFWPKVSPKKTWSGTAAGWVGAAIVGLIFGAWSGAGPALVGVSIAVSMASQMGDMAESGVKRRVGVKDSSSLIPGHGGLMDRFDGMLGGALFLLLAGPVVGFPPGLG</sequence>
<evidence type="ECO:0000256" key="14">
    <source>
        <dbReference type="ARBA" id="ARBA00023098"/>
    </source>
</evidence>
<keyword evidence="9" id="KW-0444">Lipid biosynthesis</keyword>
<dbReference type="RefSeq" id="WP_160381581.1">
    <property type="nucleotide sequence ID" value="NZ_WNXQ01000002.1"/>
</dbReference>
<keyword evidence="10 18" id="KW-0808">Transferase</keyword>
<evidence type="ECO:0000256" key="6">
    <source>
        <dbReference type="ARBA" id="ARBA00012487"/>
    </source>
</evidence>
<comment type="caution">
    <text evidence="20">The sequence shown here is derived from an EMBL/GenBank/DDBJ whole genome shotgun (WGS) entry which is preliminary data.</text>
</comment>
<keyword evidence="13 19" id="KW-1133">Transmembrane helix</keyword>
<keyword evidence="14" id="KW-0443">Lipid metabolism</keyword>
<comment type="catalytic activity">
    <reaction evidence="1 18">
        <text>a 1,2-diacyl-sn-glycero-3-phosphate + CTP + H(+) = a CDP-1,2-diacyl-sn-glycerol + diphosphate</text>
        <dbReference type="Rhea" id="RHEA:16229"/>
        <dbReference type="ChEBI" id="CHEBI:15378"/>
        <dbReference type="ChEBI" id="CHEBI:33019"/>
        <dbReference type="ChEBI" id="CHEBI:37563"/>
        <dbReference type="ChEBI" id="CHEBI:58332"/>
        <dbReference type="ChEBI" id="CHEBI:58608"/>
        <dbReference type="EC" id="2.7.7.41"/>
    </reaction>
</comment>
<evidence type="ECO:0000313" key="21">
    <source>
        <dbReference type="Proteomes" id="UP000443843"/>
    </source>
</evidence>
<evidence type="ECO:0000256" key="5">
    <source>
        <dbReference type="ARBA" id="ARBA00010185"/>
    </source>
</evidence>
<reference evidence="20 21" key="1">
    <citation type="submission" date="2019-11" db="EMBL/GenBank/DDBJ databases">
        <title>Pseudooceanicola pacifica sp. nov., isolated from deep-sea sediment of the Pacific Ocean.</title>
        <authorList>
            <person name="Lyu L."/>
        </authorList>
    </citation>
    <scope>NUCLEOTIDE SEQUENCE [LARGE SCALE GENOMIC DNA]</scope>
    <source>
        <strain evidence="20 21">216_PA32_1</strain>
    </source>
</reference>
<organism evidence="20 21">
    <name type="scientific">Pseudooceanicola pacificus</name>
    <dbReference type="NCBI Taxonomy" id="2676438"/>
    <lineage>
        <taxon>Bacteria</taxon>
        <taxon>Pseudomonadati</taxon>
        <taxon>Pseudomonadota</taxon>
        <taxon>Alphaproteobacteria</taxon>
        <taxon>Rhodobacterales</taxon>
        <taxon>Paracoccaceae</taxon>
        <taxon>Pseudooceanicola</taxon>
    </lineage>
</organism>
<feature type="transmembrane region" description="Helical" evidence="19">
    <location>
        <begin position="74"/>
        <end position="99"/>
    </location>
</feature>
<evidence type="ECO:0000256" key="16">
    <source>
        <dbReference type="ARBA" id="ARBA00023209"/>
    </source>
</evidence>
<feature type="transmembrane region" description="Helical" evidence="19">
    <location>
        <begin position="136"/>
        <end position="156"/>
    </location>
</feature>
<evidence type="ECO:0000313" key="20">
    <source>
        <dbReference type="EMBL" id="MWB77321.1"/>
    </source>
</evidence>
<evidence type="ECO:0000256" key="2">
    <source>
        <dbReference type="ARBA" id="ARBA00004651"/>
    </source>
</evidence>